<name>A0A0B7B8X8_9EUPU</name>
<reference evidence="2" key="1">
    <citation type="submission" date="2014-12" db="EMBL/GenBank/DDBJ databases">
        <title>Insight into the proteome of Arion vulgaris.</title>
        <authorList>
            <person name="Aradska J."/>
            <person name="Bulat T."/>
            <person name="Smidak R."/>
            <person name="Sarate P."/>
            <person name="Gangsoo J."/>
            <person name="Sialana F."/>
            <person name="Bilban M."/>
            <person name="Lubec G."/>
        </authorList>
    </citation>
    <scope>NUCLEOTIDE SEQUENCE</scope>
    <source>
        <tissue evidence="2">Skin</tissue>
    </source>
</reference>
<dbReference type="EMBL" id="HACG01042501">
    <property type="protein sequence ID" value="CEK89366.1"/>
    <property type="molecule type" value="Transcribed_RNA"/>
</dbReference>
<evidence type="ECO:0000313" key="1">
    <source>
        <dbReference type="EMBL" id="CEK89366.1"/>
    </source>
</evidence>
<gene>
    <name evidence="2" type="primary">ORF170500</name>
    <name evidence="1" type="synonym">ORF170499</name>
</gene>
<dbReference type="EMBL" id="HACG01042502">
    <property type="protein sequence ID" value="CEK89367.1"/>
    <property type="molecule type" value="Transcribed_RNA"/>
</dbReference>
<evidence type="ECO:0000313" key="2">
    <source>
        <dbReference type="EMBL" id="CEK89367.1"/>
    </source>
</evidence>
<sequence>MCLYHVSFVGKFSDLKATRSSIITYVIPLDEFYHMDDNFSIFVADKIKFTKK</sequence>
<accession>A0A0B7B8X8</accession>
<feature type="non-terminal residue" evidence="2">
    <location>
        <position position="52"/>
    </location>
</feature>
<proteinExistence type="predicted"/>
<organism evidence="2">
    <name type="scientific">Arion vulgaris</name>
    <dbReference type="NCBI Taxonomy" id="1028688"/>
    <lineage>
        <taxon>Eukaryota</taxon>
        <taxon>Metazoa</taxon>
        <taxon>Spiralia</taxon>
        <taxon>Lophotrochozoa</taxon>
        <taxon>Mollusca</taxon>
        <taxon>Gastropoda</taxon>
        <taxon>Heterobranchia</taxon>
        <taxon>Euthyneura</taxon>
        <taxon>Panpulmonata</taxon>
        <taxon>Eupulmonata</taxon>
        <taxon>Stylommatophora</taxon>
        <taxon>Helicina</taxon>
        <taxon>Arionoidea</taxon>
        <taxon>Arionidae</taxon>
        <taxon>Arion</taxon>
    </lineage>
</organism>
<protein>
    <submittedName>
        <fullName evidence="2">Uncharacterized protein</fullName>
    </submittedName>
</protein>
<dbReference type="AlphaFoldDB" id="A0A0B7B8X8"/>